<dbReference type="NCBIfam" id="NF002531">
    <property type="entry name" value="PRK02001.1"/>
    <property type="match status" value="1"/>
</dbReference>
<dbReference type="PATRIC" id="fig|28125.4.peg.365"/>
<evidence type="ECO:0000256" key="2">
    <source>
        <dbReference type="ARBA" id="ARBA00022517"/>
    </source>
</evidence>
<comment type="similarity">
    <text evidence="3">Belongs to the RimP family.</text>
</comment>
<feature type="domain" description="Ribosome maturation factor RimP C-terminal" evidence="5">
    <location>
        <begin position="95"/>
        <end position="137"/>
    </location>
</feature>
<dbReference type="Pfam" id="PF17384">
    <property type="entry name" value="DUF150_C"/>
    <property type="match status" value="1"/>
</dbReference>
<comment type="caution">
    <text evidence="6">The sequence shown here is derived from an EMBL/GenBank/DDBJ whole genome shotgun (WGS) entry which is preliminary data.</text>
</comment>
<dbReference type="SUPFAM" id="SSF75420">
    <property type="entry name" value="YhbC-like, N-terminal domain"/>
    <property type="match status" value="1"/>
</dbReference>
<dbReference type="EMBL" id="LTAG01000016">
    <property type="protein sequence ID" value="KXO18223.1"/>
    <property type="molecule type" value="Genomic_DNA"/>
</dbReference>
<dbReference type="InterPro" id="IPR028989">
    <property type="entry name" value="RimP_N"/>
</dbReference>
<reference evidence="6 7" key="1">
    <citation type="submission" date="2016-02" db="EMBL/GenBank/DDBJ databases">
        <authorList>
            <person name="Wen L."/>
            <person name="He K."/>
            <person name="Yang H."/>
        </authorList>
    </citation>
    <scope>NUCLEOTIDE SEQUENCE [LARGE SCALE GENOMIC DNA]</scope>
    <source>
        <strain evidence="6 7">GED7880</strain>
    </source>
</reference>
<dbReference type="PANTHER" id="PTHR33867">
    <property type="entry name" value="RIBOSOME MATURATION FACTOR RIMP"/>
    <property type="match status" value="1"/>
</dbReference>
<name>A0A137T0I2_9BACT</name>
<evidence type="ECO:0000313" key="7">
    <source>
        <dbReference type="Proteomes" id="UP000070093"/>
    </source>
</evidence>
<protein>
    <recommendedName>
        <fullName evidence="3">Ribosome maturation factor RimP</fullName>
    </recommendedName>
</protein>
<keyword evidence="2 3" id="KW-0690">Ribosome biogenesis</keyword>
<organism evidence="6 7">
    <name type="scientific">Prevotella bivia</name>
    <dbReference type="NCBI Taxonomy" id="28125"/>
    <lineage>
        <taxon>Bacteria</taxon>
        <taxon>Pseudomonadati</taxon>
        <taxon>Bacteroidota</taxon>
        <taxon>Bacteroidia</taxon>
        <taxon>Bacteroidales</taxon>
        <taxon>Prevotellaceae</taxon>
        <taxon>Prevotella</taxon>
    </lineage>
</organism>
<feature type="domain" description="Ribosome maturation factor RimP N-terminal" evidence="4">
    <location>
        <begin position="26"/>
        <end position="90"/>
    </location>
</feature>
<dbReference type="InterPro" id="IPR003728">
    <property type="entry name" value="Ribosome_maturation_RimP"/>
</dbReference>
<dbReference type="eggNOG" id="COG0779">
    <property type="taxonomic scope" value="Bacteria"/>
</dbReference>
<keyword evidence="1 3" id="KW-0963">Cytoplasm</keyword>
<proteinExistence type="inferred from homology"/>
<dbReference type="AlphaFoldDB" id="A0A137T0I2"/>
<dbReference type="STRING" id="28125.HMPREF3202_00373"/>
<dbReference type="Pfam" id="PF02576">
    <property type="entry name" value="RimP_N"/>
    <property type="match status" value="1"/>
</dbReference>
<dbReference type="HAMAP" id="MF_01077">
    <property type="entry name" value="RimP"/>
    <property type="match status" value="1"/>
</dbReference>
<evidence type="ECO:0000259" key="4">
    <source>
        <dbReference type="Pfam" id="PF02576"/>
    </source>
</evidence>
<dbReference type="GO" id="GO:0006412">
    <property type="term" value="P:translation"/>
    <property type="evidence" value="ECO:0007669"/>
    <property type="project" value="TreeGrafter"/>
</dbReference>
<dbReference type="InterPro" id="IPR028998">
    <property type="entry name" value="RimP_C"/>
</dbReference>
<dbReference type="Proteomes" id="UP000070093">
    <property type="component" value="Unassembled WGS sequence"/>
</dbReference>
<dbReference type="Gene3D" id="3.30.300.70">
    <property type="entry name" value="RimP-like superfamily, N-terminal"/>
    <property type="match status" value="1"/>
</dbReference>
<comment type="function">
    <text evidence="3">Required for maturation of 30S ribosomal subunits.</text>
</comment>
<dbReference type="PANTHER" id="PTHR33867:SF1">
    <property type="entry name" value="RIBOSOME MATURATION FACTOR RIMP"/>
    <property type="match status" value="1"/>
</dbReference>
<evidence type="ECO:0000313" key="6">
    <source>
        <dbReference type="EMBL" id="KXO18223.1"/>
    </source>
</evidence>
<comment type="subcellular location">
    <subcellularLocation>
        <location evidence="3">Cytoplasm</location>
    </subcellularLocation>
</comment>
<sequence length="170" mass="19654">MGNLTKFLIFHYLADMIDKTVVKKLVDEWLEDKDYFLVDIQISSDDKIVVEIDHADGVWIEDCVELSKYIEEHLSRDEADYELEVGSAGLGQPFKVPQQYENFVGKEVEVLDKDGKKIKGILKSVDGDNFIVAVNEKVQVEGKKRPIKMDVDHEYNMNEVKYTKYVISFK</sequence>
<evidence type="ECO:0000259" key="5">
    <source>
        <dbReference type="Pfam" id="PF17384"/>
    </source>
</evidence>
<dbReference type="InterPro" id="IPR035956">
    <property type="entry name" value="RimP_N_sf"/>
</dbReference>
<dbReference type="GO" id="GO:0000028">
    <property type="term" value="P:ribosomal small subunit assembly"/>
    <property type="evidence" value="ECO:0007669"/>
    <property type="project" value="TreeGrafter"/>
</dbReference>
<dbReference type="GO" id="GO:0005829">
    <property type="term" value="C:cytosol"/>
    <property type="evidence" value="ECO:0007669"/>
    <property type="project" value="TreeGrafter"/>
</dbReference>
<evidence type="ECO:0000256" key="3">
    <source>
        <dbReference type="HAMAP-Rule" id="MF_01077"/>
    </source>
</evidence>
<evidence type="ECO:0000256" key="1">
    <source>
        <dbReference type="ARBA" id="ARBA00022490"/>
    </source>
</evidence>
<gene>
    <name evidence="3" type="primary">rimP</name>
    <name evidence="6" type="ORF">HMPREF3202_00373</name>
</gene>
<accession>A0A137T0I2</accession>